<evidence type="ECO:0000256" key="1">
    <source>
        <dbReference type="SAM" id="MobiDB-lite"/>
    </source>
</evidence>
<protein>
    <submittedName>
        <fullName evidence="2">Uncharacterized protein</fullName>
    </submittedName>
</protein>
<comment type="caution">
    <text evidence="2">The sequence shown here is derived from an EMBL/GenBank/DDBJ whole genome shotgun (WGS) entry which is preliminary data.</text>
</comment>
<evidence type="ECO:0000313" key="2">
    <source>
        <dbReference type="EMBL" id="KAG1276046.1"/>
    </source>
</evidence>
<organism evidence="2 3">
    <name type="scientific">Rhizopus oryzae</name>
    <name type="common">Mucormycosis agent</name>
    <name type="synonym">Rhizopus arrhizus var. delemar</name>
    <dbReference type="NCBI Taxonomy" id="64495"/>
    <lineage>
        <taxon>Eukaryota</taxon>
        <taxon>Fungi</taxon>
        <taxon>Fungi incertae sedis</taxon>
        <taxon>Mucoromycota</taxon>
        <taxon>Mucoromycotina</taxon>
        <taxon>Mucoromycetes</taxon>
        <taxon>Mucorales</taxon>
        <taxon>Mucorineae</taxon>
        <taxon>Rhizopodaceae</taxon>
        <taxon>Rhizopus</taxon>
    </lineage>
</organism>
<feature type="region of interest" description="Disordered" evidence="1">
    <location>
        <begin position="52"/>
        <end position="75"/>
    </location>
</feature>
<feature type="region of interest" description="Disordered" evidence="1">
    <location>
        <begin position="1"/>
        <end position="36"/>
    </location>
</feature>
<accession>A0A9P6WSR7</accession>
<proteinExistence type="predicted"/>
<evidence type="ECO:0000313" key="3">
    <source>
        <dbReference type="Proteomes" id="UP000716291"/>
    </source>
</evidence>
<dbReference type="AlphaFoldDB" id="A0A9P6WSR7"/>
<feature type="compositionally biased region" description="Low complexity" evidence="1">
    <location>
        <begin position="12"/>
        <end position="27"/>
    </location>
</feature>
<name>A0A9P6WSR7_RHIOR</name>
<gene>
    <name evidence="2" type="ORF">G6F64_014830</name>
</gene>
<dbReference type="Proteomes" id="UP000716291">
    <property type="component" value="Unassembled WGS sequence"/>
</dbReference>
<sequence>MRWAALRSAGVSRITSRSQSSRSWLRRTCPSGSAEARRSRCSRACSPWMSVPTTSTRAIGVPRATTSPVASRRQG</sequence>
<reference evidence="2" key="1">
    <citation type="journal article" date="2020" name="Microb. Genom.">
        <title>Genetic diversity of clinical and environmental Mucorales isolates obtained from an investigation of mucormycosis cases among solid organ transplant recipients.</title>
        <authorList>
            <person name="Nguyen M.H."/>
            <person name="Kaul D."/>
            <person name="Muto C."/>
            <person name="Cheng S.J."/>
            <person name="Richter R.A."/>
            <person name="Bruno V.M."/>
            <person name="Liu G."/>
            <person name="Beyhan S."/>
            <person name="Sundermann A.J."/>
            <person name="Mounaud S."/>
            <person name="Pasculle A.W."/>
            <person name="Nierman W.C."/>
            <person name="Driscoll E."/>
            <person name="Cumbie R."/>
            <person name="Clancy C.J."/>
            <person name="Dupont C.L."/>
        </authorList>
    </citation>
    <scope>NUCLEOTIDE SEQUENCE</scope>
    <source>
        <strain evidence="2">GL11</strain>
    </source>
</reference>
<keyword evidence="3" id="KW-1185">Reference proteome</keyword>
<dbReference type="EMBL" id="JAANQT010009853">
    <property type="protein sequence ID" value="KAG1276046.1"/>
    <property type="molecule type" value="Genomic_DNA"/>
</dbReference>